<evidence type="ECO:0000313" key="3">
    <source>
        <dbReference type="Proteomes" id="UP000033982"/>
    </source>
</evidence>
<accession>A0A0G1WFK6</accession>
<feature type="transmembrane region" description="Helical" evidence="1">
    <location>
        <begin position="175"/>
        <end position="199"/>
    </location>
</feature>
<proteinExistence type="predicted"/>
<reference evidence="2 3" key="1">
    <citation type="journal article" date="2015" name="Nature">
        <title>rRNA introns, odd ribosomes, and small enigmatic genomes across a large radiation of phyla.</title>
        <authorList>
            <person name="Brown C.T."/>
            <person name="Hug L.A."/>
            <person name="Thomas B.C."/>
            <person name="Sharon I."/>
            <person name="Castelle C.J."/>
            <person name="Singh A."/>
            <person name="Wilkins M.J."/>
            <person name="Williams K.H."/>
            <person name="Banfield J.F."/>
        </authorList>
    </citation>
    <scope>NUCLEOTIDE SEQUENCE [LARGE SCALE GENOMIC DNA]</scope>
</reference>
<comment type="caution">
    <text evidence="2">The sequence shown here is derived from an EMBL/GenBank/DDBJ whole genome shotgun (WGS) entry which is preliminary data.</text>
</comment>
<protein>
    <recommendedName>
        <fullName evidence="4">Glycerophosphoryl diester phosphodiesterase membrane domain-containing protein</fullName>
    </recommendedName>
</protein>
<name>A0A0G1WFK6_9BACT</name>
<feature type="transmembrane region" description="Helical" evidence="1">
    <location>
        <begin position="23"/>
        <end position="47"/>
    </location>
</feature>
<keyword evidence="1" id="KW-1133">Transmembrane helix</keyword>
<sequence>MLIGVSELIAKTWQIYRANRGTLVPYIASFFLPPVALFLAGLAGIYISRSSTLNTATNITLLVLITAAGLFAVWNSIALTAAMGALARGQSALPWKQTFLSTRRAVWPVIFSGIVVGLIVFGGTILFVVPGIIFLVWYAFTYYRIVLDGYPGLSATLRESRQLVRGRWFDIAVRVAVPTVLFALCSAFLRGLIAAILLYAPTSEFIDRATLNLLSAAIQAAIAPLPIIAGVLLYQSAKDNPLLVTEPHS</sequence>
<dbReference type="EMBL" id="LCQN01000001">
    <property type="protein sequence ID" value="KKW17576.1"/>
    <property type="molecule type" value="Genomic_DNA"/>
</dbReference>
<evidence type="ECO:0000313" key="2">
    <source>
        <dbReference type="EMBL" id="KKW17576.1"/>
    </source>
</evidence>
<evidence type="ECO:0008006" key="4">
    <source>
        <dbReference type="Google" id="ProtNLM"/>
    </source>
</evidence>
<feature type="transmembrane region" description="Helical" evidence="1">
    <location>
        <begin position="59"/>
        <end position="86"/>
    </location>
</feature>
<dbReference type="AlphaFoldDB" id="A0A0G1WFK6"/>
<dbReference type="Proteomes" id="UP000033982">
    <property type="component" value="Unassembled WGS sequence"/>
</dbReference>
<evidence type="ECO:0000256" key="1">
    <source>
        <dbReference type="SAM" id="Phobius"/>
    </source>
</evidence>
<feature type="transmembrane region" description="Helical" evidence="1">
    <location>
        <begin position="211"/>
        <end position="234"/>
    </location>
</feature>
<keyword evidence="1" id="KW-0812">Transmembrane</keyword>
<feature type="transmembrane region" description="Helical" evidence="1">
    <location>
        <begin position="107"/>
        <end position="140"/>
    </location>
</feature>
<keyword evidence="1" id="KW-0472">Membrane</keyword>
<gene>
    <name evidence="2" type="ORF">UY58_C0001G0001</name>
</gene>
<organism evidence="2 3">
    <name type="scientific">Candidatus Magasanikbacteria bacterium GW2011_GWA2_50_22</name>
    <dbReference type="NCBI Taxonomy" id="1619043"/>
    <lineage>
        <taxon>Bacteria</taxon>
        <taxon>Candidatus Magasanikiibacteriota</taxon>
    </lineage>
</organism>